<sequence length="573" mass="62155">MKPTQSRRSSKCPNFETDCGCCMFAAPLQRSPRPLKRRTNAKPQEQASKQHSGLCVQARVATGPWLHESPRLVVRWARGGQAAGGAQVRSASWMRGGWRHRSGGWSPAHRRSTHAYAAERERDKVPSVRHCARRQLCDNAARAVGDEERRCIISGRVRPMGRVSSARRTHFMACAAASGNQRHPPHRAAAAAAAAAFGSSRTLTLAHWRPRPCSHTPGQVDVGIASAAHRGSRALLAIGSARSRVCVRWWWCVFVCAPREESGAPLDVRRFPVPPAAHQWCARDRVCASSCSRTQHGQVIGRRDPGDTRLTTAPVTDGALDPVLAAAGDARTCEEGRWALHRRCSRDTSARDRVLLLVFASGTLSSPARAAVSLDWPVCLWDCVCVGRGRAGDLSTETGIGYFRTPRDSAIVNFPVCRDLELDTTVEPSTVVVQKRTSGARYQSGLQRQERDDPAAEAATTKAEGPALSYRHAFMDLSVPKRAATPPGSSATPQRPLPVPAMVHHVPGSPPAFSATDTAPAAIPGILFPRYGVAFTKSYTTDLIEAKLTPQGCDFSRSFDPILEAFSPCRDSV</sequence>
<gene>
    <name evidence="1" type="ORF">HPB50_022958</name>
</gene>
<organism evidence="1 2">
    <name type="scientific">Hyalomma asiaticum</name>
    <name type="common">Tick</name>
    <dbReference type="NCBI Taxonomy" id="266040"/>
    <lineage>
        <taxon>Eukaryota</taxon>
        <taxon>Metazoa</taxon>
        <taxon>Ecdysozoa</taxon>
        <taxon>Arthropoda</taxon>
        <taxon>Chelicerata</taxon>
        <taxon>Arachnida</taxon>
        <taxon>Acari</taxon>
        <taxon>Parasitiformes</taxon>
        <taxon>Ixodida</taxon>
        <taxon>Ixodoidea</taxon>
        <taxon>Ixodidae</taxon>
        <taxon>Hyalomminae</taxon>
        <taxon>Hyalomma</taxon>
    </lineage>
</organism>
<protein>
    <submittedName>
        <fullName evidence="1">Uncharacterized protein</fullName>
    </submittedName>
</protein>
<comment type="caution">
    <text evidence="1">The sequence shown here is derived from an EMBL/GenBank/DDBJ whole genome shotgun (WGS) entry which is preliminary data.</text>
</comment>
<keyword evidence="2" id="KW-1185">Reference proteome</keyword>
<dbReference type="Proteomes" id="UP000821845">
    <property type="component" value="Chromosome 5"/>
</dbReference>
<reference evidence="1" key="1">
    <citation type="submission" date="2020-05" db="EMBL/GenBank/DDBJ databases">
        <title>Large-scale comparative analyses of tick genomes elucidate their genetic diversity and vector capacities.</title>
        <authorList>
            <person name="Jia N."/>
            <person name="Wang J."/>
            <person name="Shi W."/>
            <person name="Du L."/>
            <person name="Sun Y."/>
            <person name="Zhan W."/>
            <person name="Jiang J."/>
            <person name="Wang Q."/>
            <person name="Zhang B."/>
            <person name="Ji P."/>
            <person name="Sakyi L.B."/>
            <person name="Cui X."/>
            <person name="Yuan T."/>
            <person name="Jiang B."/>
            <person name="Yang W."/>
            <person name="Lam T.T.-Y."/>
            <person name="Chang Q."/>
            <person name="Ding S."/>
            <person name="Wang X."/>
            <person name="Zhu J."/>
            <person name="Ruan X."/>
            <person name="Zhao L."/>
            <person name="Wei J."/>
            <person name="Que T."/>
            <person name="Du C."/>
            <person name="Cheng J."/>
            <person name="Dai P."/>
            <person name="Han X."/>
            <person name="Huang E."/>
            <person name="Gao Y."/>
            <person name="Liu J."/>
            <person name="Shao H."/>
            <person name="Ye R."/>
            <person name="Li L."/>
            <person name="Wei W."/>
            <person name="Wang X."/>
            <person name="Wang C."/>
            <person name="Yang T."/>
            <person name="Huo Q."/>
            <person name="Li W."/>
            <person name="Guo W."/>
            <person name="Chen H."/>
            <person name="Zhou L."/>
            <person name="Ni X."/>
            <person name="Tian J."/>
            <person name="Zhou Y."/>
            <person name="Sheng Y."/>
            <person name="Liu T."/>
            <person name="Pan Y."/>
            <person name="Xia L."/>
            <person name="Li J."/>
            <person name="Zhao F."/>
            <person name="Cao W."/>
        </authorList>
    </citation>
    <scope>NUCLEOTIDE SEQUENCE</scope>
    <source>
        <strain evidence="1">Hyas-2018</strain>
    </source>
</reference>
<accession>A0ACB7SES8</accession>
<name>A0ACB7SES8_HYAAI</name>
<evidence type="ECO:0000313" key="1">
    <source>
        <dbReference type="EMBL" id="KAH6931224.1"/>
    </source>
</evidence>
<dbReference type="EMBL" id="CM023485">
    <property type="protein sequence ID" value="KAH6931224.1"/>
    <property type="molecule type" value="Genomic_DNA"/>
</dbReference>
<evidence type="ECO:0000313" key="2">
    <source>
        <dbReference type="Proteomes" id="UP000821845"/>
    </source>
</evidence>
<proteinExistence type="predicted"/>